<dbReference type="OrthoDB" id="9783238at2"/>
<dbReference type="RefSeq" id="WP_128700867.1">
    <property type="nucleotide sequence ID" value="NZ_CP019384.1"/>
</dbReference>
<dbReference type="AlphaFoldDB" id="A0A410P6W9"/>
<dbReference type="EMBL" id="CP019384">
    <property type="protein sequence ID" value="QAT17900.1"/>
    <property type="molecule type" value="Genomic_DNA"/>
</dbReference>
<dbReference type="Proteomes" id="UP000287243">
    <property type="component" value="Chromosome"/>
</dbReference>
<name>A0A410P6W9_VELA1</name>
<feature type="region of interest" description="Disordered" evidence="1">
    <location>
        <begin position="1"/>
        <end position="38"/>
    </location>
</feature>
<feature type="compositionally biased region" description="Basic and acidic residues" evidence="1">
    <location>
        <begin position="1"/>
        <end position="22"/>
    </location>
</feature>
<evidence type="ECO:0000256" key="1">
    <source>
        <dbReference type="SAM" id="MobiDB-lite"/>
    </source>
</evidence>
<gene>
    <name evidence="2" type="ORF">BU251_09270</name>
</gene>
<dbReference type="KEGG" id="vai:BU251_09270"/>
<reference evidence="2 3" key="1">
    <citation type="submission" date="2017-01" db="EMBL/GenBank/DDBJ databases">
        <title>First insights into the biology of 'candidatus Vampirococcus archaeovorus'.</title>
        <authorList>
            <person name="Kizina J."/>
            <person name="Jordan S."/>
            <person name="Stueber K."/>
            <person name="Reinhardt R."/>
            <person name="Harder J."/>
        </authorList>
    </citation>
    <scope>NUCLEOTIDE SEQUENCE [LARGE SCALE GENOMIC DNA]</scope>
    <source>
        <strain evidence="2 3">LiM</strain>
    </source>
</reference>
<organism evidence="2 3">
    <name type="scientific">Velamenicoccus archaeovorus</name>
    <dbReference type="NCBI Taxonomy" id="1930593"/>
    <lineage>
        <taxon>Bacteria</taxon>
        <taxon>Pseudomonadati</taxon>
        <taxon>Candidatus Omnitrophota</taxon>
        <taxon>Candidatus Velamenicoccus</taxon>
    </lineage>
</organism>
<evidence type="ECO:0000313" key="2">
    <source>
        <dbReference type="EMBL" id="QAT17900.1"/>
    </source>
</evidence>
<sequence length="85" mass="9848">MGRWLERKPNWLKNVDRNDSVEPQKNSGGRPQNDSKDYGVRFIPLKCPKCKSKDIKCYSSHPPVRYHICQKCGHNFKSVEAEDDG</sequence>
<proteinExistence type="predicted"/>
<accession>A0A410P6W9</accession>
<protein>
    <submittedName>
        <fullName evidence="2">Uncharacterized protein</fullName>
    </submittedName>
</protein>
<keyword evidence="3" id="KW-1185">Reference proteome</keyword>
<evidence type="ECO:0000313" key="3">
    <source>
        <dbReference type="Proteomes" id="UP000287243"/>
    </source>
</evidence>
<feature type="compositionally biased region" description="Polar residues" evidence="1">
    <location>
        <begin position="23"/>
        <end position="32"/>
    </location>
</feature>
<dbReference type="SUPFAM" id="SSF57783">
    <property type="entry name" value="Zinc beta-ribbon"/>
    <property type="match status" value="1"/>
</dbReference>